<dbReference type="InterPro" id="IPR057135">
    <property type="entry name" value="At4g27190-like_LRR"/>
</dbReference>
<sequence length="154" mass="17480">MRFQNLSDVSVEECENLINLFPLSVAKGMLQLQSLRVSKCGIQEIVAKEEGPDEMVKLLFPQLTSIILEHLPKLKAFFVGVHSLQCKSLKTIDLFECPKIELFKSEALRHHESSRNDVLNISTYQPLFVIEEVSVPLNIILALNIHAHVLTLFQ</sequence>
<evidence type="ECO:0000259" key="2">
    <source>
        <dbReference type="Pfam" id="PF23247"/>
    </source>
</evidence>
<dbReference type="Gramene" id="rna2566">
    <property type="protein sequence ID" value="RHN78898.1"/>
    <property type="gene ID" value="gene2566"/>
</dbReference>
<name>A0A396JRQ1_MEDTR</name>
<dbReference type="AlphaFoldDB" id="A0A396JRQ1"/>
<protein>
    <submittedName>
        <fullName evidence="3">Putative leucine-rich repeat domain, L domain-containing protein</fullName>
    </submittedName>
</protein>
<dbReference type="SUPFAM" id="SSF52047">
    <property type="entry name" value="RNI-like"/>
    <property type="match status" value="1"/>
</dbReference>
<reference evidence="3" key="1">
    <citation type="journal article" date="2018" name="Nat. Plants">
        <title>Whole-genome landscape of Medicago truncatula symbiotic genes.</title>
        <authorList>
            <person name="Pecrix Y."/>
            <person name="Gamas P."/>
            <person name="Carrere S."/>
        </authorList>
    </citation>
    <scope>NUCLEOTIDE SEQUENCE</scope>
    <source>
        <tissue evidence="3">Leaves</tissue>
    </source>
</reference>
<evidence type="ECO:0000313" key="3">
    <source>
        <dbReference type="EMBL" id="RHN78898.1"/>
    </source>
</evidence>
<comment type="caution">
    <text evidence="3">The sequence shown here is derived from an EMBL/GenBank/DDBJ whole genome shotgun (WGS) entry which is preliminary data.</text>
</comment>
<dbReference type="InterPro" id="IPR050905">
    <property type="entry name" value="Plant_NBS-LRR"/>
</dbReference>
<proteinExistence type="predicted"/>
<keyword evidence="1" id="KW-0611">Plant defense</keyword>
<dbReference type="Pfam" id="PF23247">
    <property type="entry name" value="LRR_RPS2"/>
    <property type="match status" value="1"/>
</dbReference>
<feature type="domain" description="Disease resistance protein At4g27190-like leucine-rich repeats" evidence="2">
    <location>
        <begin position="1"/>
        <end position="41"/>
    </location>
</feature>
<accession>A0A396JRQ1</accession>
<gene>
    <name evidence="3" type="ORF">MtrunA17_Chr1g0170961</name>
</gene>
<dbReference type="Proteomes" id="UP000265566">
    <property type="component" value="Chromosome 1"/>
</dbReference>
<dbReference type="EMBL" id="PSQE01000001">
    <property type="protein sequence ID" value="RHN78898.1"/>
    <property type="molecule type" value="Genomic_DNA"/>
</dbReference>
<evidence type="ECO:0000256" key="1">
    <source>
        <dbReference type="ARBA" id="ARBA00022821"/>
    </source>
</evidence>
<dbReference type="Gene3D" id="3.80.10.10">
    <property type="entry name" value="Ribonuclease Inhibitor"/>
    <property type="match status" value="1"/>
</dbReference>
<dbReference type="PANTHER" id="PTHR33463">
    <property type="entry name" value="NB-ARC DOMAIN-CONTAINING PROTEIN-RELATED"/>
    <property type="match status" value="1"/>
</dbReference>
<organism evidence="3">
    <name type="scientific">Medicago truncatula</name>
    <name type="common">Barrel medic</name>
    <name type="synonym">Medicago tribuloides</name>
    <dbReference type="NCBI Taxonomy" id="3880"/>
    <lineage>
        <taxon>Eukaryota</taxon>
        <taxon>Viridiplantae</taxon>
        <taxon>Streptophyta</taxon>
        <taxon>Embryophyta</taxon>
        <taxon>Tracheophyta</taxon>
        <taxon>Spermatophyta</taxon>
        <taxon>Magnoliopsida</taxon>
        <taxon>eudicotyledons</taxon>
        <taxon>Gunneridae</taxon>
        <taxon>Pentapetalae</taxon>
        <taxon>rosids</taxon>
        <taxon>fabids</taxon>
        <taxon>Fabales</taxon>
        <taxon>Fabaceae</taxon>
        <taxon>Papilionoideae</taxon>
        <taxon>50 kb inversion clade</taxon>
        <taxon>NPAAA clade</taxon>
        <taxon>Hologalegina</taxon>
        <taxon>IRL clade</taxon>
        <taxon>Trifolieae</taxon>
        <taxon>Medicago</taxon>
    </lineage>
</organism>
<dbReference type="InterPro" id="IPR032675">
    <property type="entry name" value="LRR_dom_sf"/>
</dbReference>
<dbReference type="PANTHER" id="PTHR33463:SF209">
    <property type="entry name" value="DISEASE RESISTANCE PROTEIN RPS2-LIKE"/>
    <property type="match status" value="1"/>
</dbReference>